<dbReference type="Proteomes" id="UP000218890">
    <property type="component" value="Chromosome"/>
</dbReference>
<dbReference type="NCBIfam" id="NF004005">
    <property type="entry name" value="PRK05476.2-3"/>
    <property type="match status" value="1"/>
</dbReference>
<keyword evidence="7" id="KW-1185">Reference proteome</keyword>
<accession>A0A110B5J1</accession>
<dbReference type="InterPro" id="IPR042172">
    <property type="entry name" value="Adenosylhomocyst_ase-like_sf"/>
</dbReference>
<organism evidence="6 7">
    <name type="scientific">Halorhodospira halochloris</name>
    <name type="common">Ectothiorhodospira halochloris</name>
    <dbReference type="NCBI Taxonomy" id="1052"/>
    <lineage>
        <taxon>Bacteria</taxon>
        <taxon>Pseudomonadati</taxon>
        <taxon>Pseudomonadota</taxon>
        <taxon>Gammaproteobacteria</taxon>
        <taxon>Chromatiales</taxon>
        <taxon>Ectothiorhodospiraceae</taxon>
        <taxon>Halorhodospira</taxon>
    </lineage>
</organism>
<dbReference type="Pfam" id="PF05221">
    <property type="entry name" value="AdoHcyase"/>
    <property type="match status" value="2"/>
</dbReference>
<feature type="binding site" evidence="4">
    <location>
        <begin position="287"/>
        <end position="289"/>
    </location>
    <ligand>
        <name>NAD(+)</name>
        <dbReference type="ChEBI" id="CHEBI:57540"/>
    </ligand>
</feature>
<dbReference type="AlphaFoldDB" id="A0A110B5J1"/>
<name>A0A110B5J1_HALHR</name>
<dbReference type="SMART" id="SM00997">
    <property type="entry name" value="AdoHcyase_NAD"/>
    <property type="match status" value="1"/>
</dbReference>
<feature type="binding site" evidence="4">
    <location>
        <position position="334"/>
    </location>
    <ligand>
        <name>NAD(+)</name>
        <dbReference type="ChEBI" id="CHEBI:57540"/>
    </ligand>
</feature>
<evidence type="ECO:0000256" key="4">
    <source>
        <dbReference type="PIRSR" id="PIRSR001109-2"/>
    </source>
</evidence>
<keyword evidence="2" id="KW-0554">One-carbon metabolism</keyword>
<dbReference type="Pfam" id="PF00670">
    <property type="entry name" value="AdoHcyase_NAD"/>
    <property type="match status" value="1"/>
</dbReference>
<evidence type="ECO:0000256" key="1">
    <source>
        <dbReference type="ARBA" id="ARBA00007122"/>
    </source>
</evidence>
<dbReference type="SMART" id="SM00996">
    <property type="entry name" value="AdoHcyase"/>
    <property type="match status" value="1"/>
</dbReference>
<feature type="binding site" evidence="4">
    <location>
        <begin position="210"/>
        <end position="215"/>
    </location>
    <ligand>
        <name>NAD(+)</name>
        <dbReference type="ChEBI" id="CHEBI:57540"/>
    </ligand>
</feature>
<protein>
    <submittedName>
        <fullName evidence="6">Adenosylhomocysteinase</fullName>
    </submittedName>
</protein>
<keyword evidence="3 4" id="KW-0520">NAD</keyword>
<evidence type="ECO:0000259" key="5">
    <source>
        <dbReference type="SMART" id="SM00997"/>
    </source>
</evidence>
<dbReference type="Gene3D" id="3.40.50.720">
    <property type="entry name" value="NAD(P)-binding Rossmann-like Domain"/>
    <property type="match status" value="1"/>
</dbReference>
<dbReference type="GO" id="GO:0005829">
    <property type="term" value="C:cytosol"/>
    <property type="evidence" value="ECO:0007669"/>
    <property type="project" value="TreeGrafter"/>
</dbReference>
<dbReference type="GO" id="GO:0033353">
    <property type="term" value="P:S-adenosylmethionine cycle"/>
    <property type="evidence" value="ECO:0007669"/>
    <property type="project" value="TreeGrafter"/>
</dbReference>
<evidence type="ECO:0000256" key="2">
    <source>
        <dbReference type="ARBA" id="ARBA00022563"/>
    </source>
</evidence>
<dbReference type="SUPFAM" id="SSF51735">
    <property type="entry name" value="NAD(P)-binding Rossmann-fold domains"/>
    <property type="match status" value="1"/>
</dbReference>
<evidence type="ECO:0000256" key="3">
    <source>
        <dbReference type="ARBA" id="ARBA00023027"/>
    </source>
</evidence>
<dbReference type="PANTHER" id="PTHR23420:SF0">
    <property type="entry name" value="ADENOSYLHOMOCYSTEINASE"/>
    <property type="match status" value="1"/>
</dbReference>
<dbReference type="InterPro" id="IPR036291">
    <property type="entry name" value="NAD(P)-bd_dom_sf"/>
</dbReference>
<feature type="binding site" evidence="4">
    <location>
        <position position="343"/>
    </location>
    <ligand>
        <name>NAD(+)</name>
        <dbReference type="ChEBI" id="CHEBI:57540"/>
    </ligand>
</feature>
<sequence>MSADLATGRQKLAWARAHMPVHNALRERLSKERPLAGECIAVCSHIEAKTGVLLETLARAGASVVFTGSEPGSSQDDVVAALNEQDGITGYAERGISEERLAELHSQALVHAPTMILDDAAELTARMVNERPDLLSGVKGVCEQTTTGVQRIQAMLGDGALSFPAYAVNHTPMKHEFDNIHGTGESALTNLLLTTNLLLAGKQVVVAGYGDCGVGVAHKARALGAQVTITEIEPRAALRAHMNGFAVLPMLEAAAIGDFFITVTGNRDVIRREHIERMQDGAILANAGHFNVEINSADLADLAVARRQARPGIEAFELADGRQINLVCEGRLVNLAAPTAMGHPAEVMDQTFAMQLMAALHLFTNHSSLKPGVHPVPDDVDRQVAEIKLETLGIQTDQLTTEQQRFLDSWRASDLLDPD</sequence>
<dbReference type="PANTHER" id="PTHR23420">
    <property type="entry name" value="ADENOSYLHOMOCYSTEINASE"/>
    <property type="match status" value="1"/>
</dbReference>
<reference evidence="6" key="1">
    <citation type="submission" date="2016-02" db="EMBL/GenBank/DDBJ databases">
        <title>Halorhodospira halochloris DSM-1059 complete genome, version 2.</title>
        <authorList>
            <person name="Tsukatani Y."/>
        </authorList>
    </citation>
    <scope>NUCLEOTIDE SEQUENCE</scope>
    <source>
        <strain evidence="6">DSM 1059</strain>
    </source>
</reference>
<proteinExistence type="inferred from homology"/>
<dbReference type="RefSeq" id="WP_096409714.1">
    <property type="nucleotide sequence ID" value="NZ_AP017372.2"/>
</dbReference>
<comment type="cofactor">
    <cofactor evidence="4">
        <name>NAD(+)</name>
        <dbReference type="ChEBI" id="CHEBI:57540"/>
    </cofactor>
    <text evidence="4">Binds 1 NAD(+) per subunit.</text>
</comment>
<dbReference type="OrthoDB" id="9802717at2"/>
<dbReference type="GO" id="GO:0006730">
    <property type="term" value="P:one-carbon metabolic process"/>
    <property type="evidence" value="ECO:0007669"/>
    <property type="project" value="UniProtKB-KW"/>
</dbReference>
<feature type="binding site" evidence="4">
    <location>
        <begin position="145"/>
        <end position="147"/>
    </location>
    <ligand>
        <name>NAD(+)</name>
        <dbReference type="ChEBI" id="CHEBI:57540"/>
    </ligand>
</feature>
<dbReference type="CDD" id="cd00401">
    <property type="entry name" value="SAHH"/>
    <property type="match status" value="1"/>
</dbReference>
<feature type="binding site" evidence="4">
    <location>
        <position position="231"/>
    </location>
    <ligand>
        <name>NAD(+)</name>
        <dbReference type="ChEBI" id="CHEBI:57540"/>
    </ligand>
</feature>
<evidence type="ECO:0000313" key="6">
    <source>
        <dbReference type="EMBL" id="BAU58332.1"/>
    </source>
</evidence>
<dbReference type="KEGG" id="hhk:HH1059_16220"/>
<feature type="domain" description="S-adenosyl-L-homocysteine hydrolase NAD binding" evidence="5">
    <location>
        <begin position="179"/>
        <end position="340"/>
    </location>
</feature>
<dbReference type="PIRSF" id="PIRSF001109">
    <property type="entry name" value="Ad_hcy_hydrolase"/>
    <property type="match status" value="1"/>
</dbReference>
<evidence type="ECO:0000313" key="7">
    <source>
        <dbReference type="Proteomes" id="UP000218890"/>
    </source>
</evidence>
<comment type="similarity">
    <text evidence="1">Belongs to the adenosylhomocysteinase family.</text>
</comment>
<gene>
    <name evidence="6" type="ORF">HH1059_16220</name>
</gene>
<dbReference type="EMBL" id="AP017372">
    <property type="protein sequence ID" value="BAU58332.1"/>
    <property type="molecule type" value="Genomic_DNA"/>
</dbReference>
<dbReference type="SUPFAM" id="SSF52283">
    <property type="entry name" value="Formate/glycerate dehydrogenase catalytic domain-like"/>
    <property type="match status" value="1"/>
</dbReference>
<dbReference type="InterPro" id="IPR000043">
    <property type="entry name" value="Adenosylhomocysteinase-like"/>
</dbReference>
<dbReference type="Gene3D" id="3.40.50.1480">
    <property type="entry name" value="Adenosylhomocysteinase-like"/>
    <property type="match status" value="1"/>
</dbReference>
<dbReference type="GO" id="GO:0004013">
    <property type="term" value="F:adenosylhomocysteinase activity"/>
    <property type="evidence" value="ECO:0007669"/>
    <property type="project" value="TreeGrafter"/>
</dbReference>
<dbReference type="InterPro" id="IPR015878">
    <property type="entry name" value="Ado_hCys_hydrolase_NAD-bd"/>
</dbReference>